<accession>A0AAD8SAI6</accession>
<comment type="caution">
    <text evidence="10">The sequence shown here is derived from an EMBL/GenBank/DDBJ whole genome shotgun (WGS) entry which is preliminary data.</text>
</comment>
<feature type="domain" description="Myb-like" evidence="8">
    <location>
        <begin position="108"/>
        <end position="158"/>
    </location>
</feature>
<keyword evidence="5" id="KW-0804">Transcription</keyword>
<gene>
    <name evidence="10" type="ORF">QYE76_065548</name>
</gene>
<evidence type="ECO:0000259" key="8">
    <source>
        <dbReference type="PROSITE" id="PS50090"/>
    </source>
</evidence>
<evidence type="ECO:0000256" key="4">
    <source>
        <dbReference type="ARBA" id="ARBA00023125"/>
    </source>
</evidence>
<dbReference type="PROSITE" id="PS50090">
    <property type="entry name" value="MYB_LIKE"/>
    <property type="match status" value="2"/>
</dbReference>
<evidence type="ECO:0000256" key="1">
    <source>
        <dbReference type="ARBA" id="ARBA00004123"/>
    </source>
</evidence>
<dbReference type="PANTHER" id="PTHR45675">
    <property type="entry name" value="MYB TRANSCRIPTION FACTOR-RELATED-RELATED"/>
    <property type="match status" value="1"/>
</dbReference>
<feature type="domain" description="Myb-like" evidence="8">
    <location>
        <begin position="55"/>
        <end position="107"/>
    </location>
</feature>
<dbReference type="GO" id="GO:0003700">
    <property type="term" value="F:DNA-binding transcription factor activity"/>
    <property type="evidence" value="ECO:0007669"/>
    <property type="project" value="InterPro"/>
</dbReference>
<dbReference type="GO" id="GO:0043565">
    <property type="term" value="F:sequence-specific DNA binding"/>
    <property type="evidence" value="ECO:0007669"/>
    <property type="project" value="InterPro"/>
</dbReference>
<dbReference type="InterPro" id="IPR044676">
    <property type="entry name" value="EOBI/EOBII-like_plant"/>
</dbReference>
<proteinExistence type="predicted"/>
<feature type="compositionally biased region" description="Low complexity" evidence="7">
    <location>
        <begin position="225"/>
        <end position="244"/>
    </location>
</feature>
<dbReference type="AlphaFoldDB" id="A0AAD8SAI6"/>
<dbReference type="Gene3D" id="1.10.10.60">
    <property type="entry name" value="Homeodomain-like"/>
    <property type="match status" value="2"/>
</dbReference>
<dbReference type="SMART" id="SM00717">
    <property type="entry name" value="SANT"/>
    <property type="match status" value="2"/>
</dbReference>
<evidence type="ECO:0000256" key="5">
    <source>
        <dbReference type="ARBA" id="ARBA00023163"/>
    </source>
</evidence>
<evidence type="ECO:0000259" key="9">
    <source>
        <dbReference type="PROSITE" id="PS51294"/>
    </source>
</evidence>
<evidence type="ECO:0000256" key="3">
    <source>
        <dbReference type="ARBA" id="ARBA00023015"/>
    </source>
</evidence>
<dbReference type="PANTHER" id="PTHR45675:SF38">
    <property type="entry name" value="TRANSCRIPTION FACTOR JAMYB"/>
    <property type="match status" value="1"/>
</dbReference>
<reference evidence="10" key="1">
    <citation type="submission" date="2023-07" db="EMBL/GenBank/DDBJ databases">
        <title>A chromosome-level genome assembly of Lolium multiflorum.</title>
        <authorList>
            <person name="Chen Y."/>
            <person name="Copetti D."/>
            <person name="Kolliker R."/>
            <person name="Studer B."/>
        </authorList>
    </citation>
    <scope>NUCLEOTIDE SEQUENCE</scope>
    <source>
        <strain evidence="10">02402/16</strain>
        <tissue evidence="10">Leaf</tissue>
    </source>
</reference>
<feature type="domain" description="HTH myb-type" evidence="9">
    <location>
        <begin position="108"/>
        <end position="162"/>
    </location>
</feature>
<sequence length="329" mass="36647">MACRSPSPPESHPSSLSHIFLLSHKESSALPMEVVLPMPSRRNNVMEAEAEQEEEEGLRRGPWTVDEDLTLINYIANHGEGRWNALARAAGLRRTGKSCRLRWLNYLRPDVKRGNFTADEQLLILDLHSRWGNRWSKIAQHLPGRTDNEIKNYWRTRVQKHAKQLNCEVGSATFKDAMRYLWMPRLVERINAAATATTGAGDMSCAPSGATTAAAAVNTCLGSTSPASAFTSSRSTSSGSFTSSELYGEEKGQHVHVSAGGGGEKTADCGDHWMQDVDQEFWATHMQIQPHDEHQFHVDQELSGWVQGFSDVGVSAENLWSLEDIWKMQ</sequence>
<keyword evidence="2" id="KW-0677">Repeat</keyword>
<dbReference type="InterPro" id="IPR001005">
    <property type="entry name" value="SANT/Myb"/>
</dbReference>
<dbReference type="EMBL" id="JAUUTY010000004">
    <property type="protein sequence ID" value="KAK1647743.1"/>
    <property type="molecule type" value="Genomic_DNA"/>
</dbReference>
<feature type="domain" description="HTH myb-type" evidence="9">
    <location>
        <begin position="55"/>
        <end position="107"/>
    </location>
</feature>
<evidence type="ECO:0000313" key="11">
    <source>
        <dbReference type="Proteomes" id="UP001231189"/>
    </source>
</evidence>
<protein>
    <submittedName>
        <fullName evidence="10">Uncharacterized protein</fullName>
    </submittedName>
</protein>
<dbReference type="CDD" id="cd00167">
    <property type="entry name" value="SANT"/>
    <property type="match status" value="2"/>
</dbReference>
<organism evidence="10 11">
    <name type="scientific">Lolium multiflorum</name>
    <name type="common">Italian ryegrass</name>
    <name type="synonym">Lolium perenne subsp. multiflorum</name>
    <dbReference type="NCBI Taxonomy" id="4521"/>
    <lineage>
        <taxon>Eukaryota</taxon>
        <taxon>Viridiplantae</taxon>
        <taxon>Streptophyta</taxon>
        <taxon>Embryophyta</taxon>
        <taxon>Tracheophyta</taxon>
        <taxon>Spermatophyta</taxon>
        <taxon>Magnoliopsida</taxon>
        <taxon>Liliopsida</taxon>
        <taxon>Poales</taxon>
        <taxon>Poaceae</taxon>
        <taxon>BOP clade</taxon>
        <taxon>Pooideae</taxon>
        <taxon>Poodae</taxon>
        <taxon>Poeae</taxon>
        <taxon>Poeae Chloroplast Group 2 (Poeae type)</taxon>
        <taxon>Loliodinae</taxon>
        <taxon>Loliinae</taxon>
        <taxon>Lolium</taxon>
    </lineage>
</organism>
<dbReference type="InterPro" id="IPR009057">
    <property type="entry name" value="Homeodomain-like_sf"/>
</dbReference>
<dbReference type="SUPFAM" id="SSF46689">
    <property type="entry name" value="Homeodomain-like"/>
    <property type="match status" value="1"/>
</dbReference>
<keyword evidence="6" id="KW-0539">Nucleus</keyword>
<dbReference type="GO" id="GO:0005634">
    <property type="term" value="C:nucleus"/>
    <property type="evidence" value="ECO:0007669"/>
    <property type="project" value="UniProtKB-SubCell"/>
</dbReference>
<dbReference type="InterPro" id="IPR017930">
    <property type="entry name" value="Myb_dom"/>
</dbReference>
<evidence type="ECO:0000313" key="10">
    <source>
        <dbReference type="EMBL" id="KAK1647743.1"/>
    </source>
</evidence>
<dbReference type="PROSITE" id="PS51294">
    <property type="entry name" value="HTH_MYB"/>
    <property type="match status" value="2"/>
</dbReference>
<evidence type="ECO:0000256" key="2">
    <source>
        <dbReference type="ARBA" id="ARBA00022737"/>
    </source>
</evidence>
<dbReference type="FunFam" id="1.10.10.60:FF:000107">
    <property type="entry name" value="MYB transcription factor"/>
    <property type="match status" value="1"/>
</dbReference>
<comment type="subcellular location">
    <subcellularLocation>
        <location evidence="1">Nucleus</location>
    </subcellularLocation>
</comment>
<evidence type="ECO:0000256" key="7">
    <source>
        <dbReference type="SAM" id="MobiDB-lite"/>
    </source>
</evidence>
<name>A0AAD8SAI6_LOLMU</name>
<dbReference type="Proteomes" id="UP001231189">
    <property type="component" value="Unassembled WGS sequence"/>
</dbReference>
<feature type="region of interest" description="Disordered" evidence="7">
    <location>
        <begin position="225"/>
        <end position="247"/>
    </location>
</feature>
<keyword evidence="4" id="KW-0238">DNA-binding</keyword>
<evidence type="ECO:0000256" key="6">
    <source>
        <dbReference type="ARBA" id="ARBA00023242"/>
    </source>
</evidence>
<keyword evidence="11" id="KW-1185">Reference proteome</keyword>
<dbReference type="Pfam" id="PF00249">
    <property type="entry name" value="Myb_DNA-binding"/>
    <property type="match status" value="2"/>
</dbReference>
<dbReference type="FunFam" id="1.10.10.60:FF:000011">
    <property type="entry name" value="Myb transcription factor"/>
    <property type="match status" value="1"/>
</dbReference>
<keyword evidence="3" id="KW-0805">Transcription regulation</keyword>